<feature type="domain" description="Phage integrase SAM-like" evidence="2">
    <location>
        <begin position="2"/>
        <end position="56"/>
    </location>
</feature>
<dbReference type="GO" id="GO:0003677">
    <property type="term" value="F:DNA binding"/>
    <property type="evidence" value="ECO:0007669"/>
    <property type="project" value="UniProtKB-KW"/>
</dbReference>
<dbReference type="Pfam" id="PF13102">
    <property type="entry name" value="Phage_int_SAM_5"/>
    <property type="match status" value="1"/>
</dbReference>
<accession>A0A2P8H976</accession>
<evidence type="ECO:0000259" key="2">
    <source>
        <dbReference type="Pfam" id="PF13102"/>
    </source>
</evidence>
<proteinExistence type="predicted"/>
<name>A0A2P8H976_CHINA</name>
<comment type="caution">
    <text evidence="3">The sequence shown here is derived from an EMBL/GenBank/DDBJ whole genome shotgun (WGS) entry which is preliminary data.</text>
</comment>
<evidence type="ECO:0000313" key="4">
    <source>
        <dbReference type="Proteomes" id="UP000240971"/>
    </source>
</evidence>
<dbReference type="InterPro" id="IPR010998">
    <property type="entry name" value="Integrase_recombinase_N"/>
</dbReference>
<dbReference type="OrthoDB" id="892893at2"/>
<dbReference type="InterPro" id="IPR025269">
    <property type="entry name" value="SAM-like_dom"/>
</dbReference>
<protein>
    <recommendedName>
        <fullName evidence="2">Phage integrase SAM-like domain-containing protein</fullName>
    </recommendedName>
</protein>
<dbReference type="InterPro" id="IPR011010">
    <property type="entry name" value="DNA_brk_join_enz"/>
</dbReference>
<organism evidence="3 4">
    <name type="scientific">Chitinophaga niastensis</name>
    <dbReference type="NCBI Taxonomy" id="536980"/>
    <lineage>
        <taxon>Bacteria</taxon>
        <taxon>Pseudomonadati</taxon>
        <taxon>Bacteroidota</taxon>
        <taxon>Chitinophagia</taxon>
        <taxon>Chitinophagales</taxon>
        <taxon>Chitinophagaceae</taxon>
        <taxon>Chitinophaga</taxon>
    </lineage>
</organism>
<dbReference type="Gene3D" id="1.10.150.130">
    <property type="match status" value="1"/>
</dbReference>
<gene>
    <name evidence="3" type="ORF">CLV51_1102</name>
</gene>
<keyword evidence="4" id="KW-1185">Reference proteome</keyword>
<reference evidence="3 4" key="1">
    <citation type="submission" date="2018-03" db="EMBL/GenBank/DDBJ databases">
        <title>Genomic Encyclopedia of Archaeal and Bacterial Type Strains, Phase II (KMG-II): from individual species to whole genera.</title>
        <authorList>
            <person name="Goeker M."/>
        </authorList>
    </citation>
    <scope>NUCLEOTIDE SEQUENCE [LARGE SCALE GENOMIC DNA]</scope>
    <source>
        <strain evidence="3 4">DSM 24859</strain>
    </source>
</reference>
<sequence length="128" mass="15140">MPDIPLDRIEYAFAEDFFDYMTLTECIQDNTAIKYLKNTKQLLKLAVQRKWLTYDPLGDFVCTYINPDRDILDMDELSALYHKEFTIPRLQETKDAYLFMALTGYAYKDALMLSPDNVAKFLRRRLDC</sequence>
<keyword evidence="1" id="KW-0238">DNA-binding</keyword>
<evidence type="ECO:0000256" key="1">
    <source>
        <dbReference type="ARBA" id="ARBA00023125"/>
    </source>
</evidence>
<dbReference type="AlphaFoldDB" id="A0A2P8H976"/>
<dbReference type="EMBL" id="PYAW01000010">
    <property type="protein sequence ID" value="PSL42786.1"/>
    <property type="molecule type" value="Genomic_DNA"/>
</dbReference>
<evidence type="ECO:0000313" key="3">
    <source>
        <dbReference type="EMBL" id="PSL42786.1"/>
    </source>
</evidence>
<dbReference type="Proteomes" id="UP000240971">
    <property type="component" value="Unassembled WGS sequence"/>
</dbReference>
<dbReference type="SUPFAM" id="SSF56349">
    <property type="entry name" value="DNA breaking-rejoining enzymes"/>
    <property type="match status" value="1"/>
</dbReference>